<evidence type="ECO:0000313" key="2">
    <source>
        <dbReference type="Proteomes" id="UP000182034"/>
    </source>
</evidence>
<dbReference type="GO" id="GO:0031250">
    <property type="term" value="C:anaerobic ribonucleoside-triphosphate reductase complex"/>
    <property type="evidence" value="ECO:0007669"/>
    <property type="project" value="TreeGrafter"/>
</dbReference>
<organism evidence="1 2">
    <name type="scientific">Chryseobacterium limigenitum</name>
    <dbReference type="NCBI Taxonomy" id="1612149"/>
    <lineage>
        <taxon>Bacteria</taxon>
        <taxon>Pseudomonadati</taxon>
        <taxon>Bacteroidota</taxon>
        <taxon>Flavobacteriia</taxon>
        <taxon>Flavobacteriales</taxon>
        <taxon>Weeksellaceae</taxon>
        <taxon>Chryseobacterium group</taxon>
        <taxon>Chryseobacterium</taxon>
    </lineage>
</organism>
<dbReference type="OrthoDB" id="9804622at2"/>
<dbReference type="GO" id="GO:0006260">
    <property type="term" value="P:DNA replication"/>
    <property type="evidence" value="ECO:0007669"/>
    <property type="project" value="InterPro"/>
</dbReference>
<gene>
    <name evidence="1" type="ORF">SAMN05216324_104243</name>
</gene>
<dbReference type="AlphaFoldDB" id="A0A1K2ILA3"/>
<reference evidence="2" key="1">
    <citation type="submission" date="2016-10" db="EMBL/GenBank/DDBJ databases">
        <authorList>
            <person name="Varghese N."/>
            <person name="Submissions S."/>
        </authorList>
    </citation>
    <scope>NUCLEOTIDE SEQUENCE [LARGE SCALE GENOMIC DNA]</scope>
    <source>
        <strain evidence="2">SUR2</strain>
    </source>
</reference>
<dbReference type="Gene3D" id="3.20.70.20">
    <property type="match status" value="1"/>
</dbReference>
<dbReference type="PANTHER" id="PTHR21075">
    <property type="entry name" value="ANAEROBIC RIBONUCLEOSIDE-TRIPHOSPHATE REDUCTASE"/>
    <property type="match status" value="1"/>
</dbReference>
<dbReference type="STRING" id="1612149.SAMN05216324_104243"/>
<keyword evidence="2" id="KW-1185">Reference proteome</keyword>
<dbReference type="GO" id="GO:0004748">
    <property type="term" value="F:ribonucleoside-diphosphate reductase activity, thioredoxin disulfide as acceptor"/>
    <property type="evidence" value="ECO:0007669"/>
    <property type="project" value="TreeGrafter"/>
</dbReference>
<evidence type="ECO:0000313" key="1">
    <source>
        <dbReference type="EMBL" id="SFZ93217.1"/>
    </source>
</evidence>
<dbReference type="Proteomes" id="UP000182034">
    <property type="component" value="Unassembled WGS sequence"/>
</dbReference>
<dbReference type="Pfam" id="PF13597">
    <property type="entry name" value="NRDD"/>
    <property type="match status" value="1"/>
</dbReference>
<dbReference type="GO" id="GO:0008998">
    <property type="term" value="F:ribonucleoside-triphosphate reductase (thioredoxin) activity"/>
    <property type="evidence" value="ECO:0007669"/>
    <property type="project" value="InterPro"/>
</dbReference>
<protein>
    <submittedName>
        <fullName evidence="1">Ribonucleoside-triphosphate reductase</fullName>
    </submittedName>
</protein>
<sequence length="597" mass="68256">MKNKFTRLTDEQLEVKCNFIENYLLSSNAASGALFDSNANVSNKNIATMEAELNKDINIQVNRKLISNKIKDLFGDNLAVEYIRQLNDHEIYVHDETSLKPYCVSVSMYPLLLDGLTKLGGESKAPKHLASFCGSFVNFLFSVSSQFAGAVATVEFLLYFDYFARKDFGDDYIIEHQQVIESELQHVVYAINQPAAARGYQSVFWNISLYDSSYFESMFGTFVFPDGSKPNYSSLDNLQQFFMQWFNKERSKAILTFPVITVAMLTKNKKVDDDSFANFCSKELSEGNSFFIYQSDNADSLASCCRLRNEISDHTFSYSLGAGGVSTGSINVITINMNRLVQKGISLENVIDKVHKYQVAFRSIVQDYKDAGMLPVYDAGFISLDKQFLTIGINGMVEAAEFLRIEISNNDNYKKFVNENLKLIYHKNKKAKEIYGFMFNTEFVPAENLGVKNAKWDKNDWLYVPRDCYNSYFYIVEDKSQNLIDKFFLHGKDYIQYLDGGSAYHCNLEEYPSQEGFRKLLDVAAHTGCNYFCFNIKVTVCNVCGFVNKQTVHYCTDCNSSDIDHATRVIGYLKKITNFSKDRQKEEKIRYYGNVEV</sequence>
<dbReference type="SUPFAM" id="SSF51998">
    <property type="entry name" value="PFL-like glycyl radical enzymes"/>
    <property type="match status" value="1"/>
</dbReference>
<dbReference type="InterPro" id="IPR012833">
    <property type="entry name" value="NrdD"/>
</dbReference>
<dbReference type="NCBIfam" id="TIGR02827">
    <property type="entry name" value="RNR_anaer_Bdell"/>
    <property type="match status" value="1"/>
</dbReference>
<dbReference type="RefSeq" id="WP_072408855.1">
    <property type="nucleotide sequence ID" value="NZ_FPKW01000004.1"/>
</dbReference>
<dbReference type="NCBIfam" id="NF006127">
    <property type="entry name" value="PRK08271.1"/>
    <property type="match status" value="1"/>
</dbReference>
<dbReference type="GO" id="GO:0009265">
    <property type="term" value="P:2'-deoxyribonucleotide biosynthetic process"/>
    <property type="evidence" value="ECO:0007669"/>
    <property type="project" value="TreeGrafter"/>
</dbReference>
<dbReference type="PANTHER" id="PTHR21075:SF0">
    <property type="entry name" value="ANAEROBIC RIBONUCLEOSIDE-TRIPHOSPHATE REDUCTASE"/>
    <property type="match status" value="1"/>
</dbReference>
<dbReference type="EMBL" id="FPKW01000004">
    <property type="protein sequence ID" value="SFZ93217.1"/>
    <property type="molecule type" value="Genomic_DNA"/>
</dbReference>
<accession>A0A1K2ILA3</accession>
<name>A0A1K2ILA3_9FLAO</name>
<proteinExistence type="predicted"/>